<organism evidence="9 10">
    <name type="scientific">Tilletiopsis washingtonensis</name>
    <dbReference type="NCBI Taxonomy" id="58919"/>
    <lineage>
        <taxon>Eukaryota</taxon>
        <taxon>Fungi</taxon>
        <taxon>Dikarya</taxon>
        <taxon>Basidiomycota</taxon>
        <taxon>Ustilaginomycotina</taxon>
        <taxon>Exobasidiomycetes</taxon>
        <taxon>Entylomatales</taxon>
        <taxon>Entylomatales incertae sedis</taxon>
        <taxon>Tilletiopsis</taxon>
    </lineage>
</organism>
<evidence type="ECO:0000256" key="2">
    <source>
        <dbReference type="ARBA" id="ARBA00008072"/>
    </source>
</evidence>
<protein>
    <submittedName>
        <fullName evidence="9">Putative xylitol dehydrogenase</fullName>
    </submittedName>
</protein>
<gene>
    <name evidence="9" type="ORF">FA09DRAFT_315104</name>
</gene>
<dbReference type="Gene3D" id="3.90.180.10">
    <property type="entry name" value="Medium-chain alcohol dehydrogenases, catalytic domain"/>
    <property type="match status" value="1"/>
</dbReference>
<evidence type="ECO:0000313" key="10">
    <source>
        <dbReference type="Proteomes" id="UP000245946"/>
    </source>
</evidence>
<keyword evidence="10" id="KW-1185">Reference proteome</keyword>
<dbReference type="GO" id="GO:0006062">
    <property type="term" value="P:sorbitol catabolic process"/>
    <property type="evidence" value="ECO:0007669"/>
    <property type="project" value="TreeGrafter"/>
</dbReference>
<keyword evidence="5" id="KW-0560">Oxidoreductase</keyword>
<dbReference type="CDD" id="cd05285">
    <property type="entry name" value="sorbitol_DH"/>
    <property type="match status" value="1"/>
</dbReference>
<dbReference type="FunFam" id="3.40.50.720:FF:000068">
    <property type="entry name" value="Sorbitol dehydrogenase"/>
    <property type="match status" value="1"/>
</dbReference>
<evidence type="ECO:0000256" key="5">
    <source>
        <dbReference type="ARBA" id="ARBA00023002"/>
    </source>
</evidence>
<sequence>MAPIADPAPGTQPLGLDNAMPVAPVKGNKSLVLHEVNRMSFEERPIKPVGEFEVQVNVRQTGICGSDVHYLKHGRIGDFVVRAPMVLGHESAGIVTAVGSGVRTHKVGDRVALEPGVPCFSCDVCKAGNYNFCKLMAFAATPPFDGSLATFYNLHSSFAHKVPDHMTLEEASLMEPLSVAVHCAVKQGHVRALQNVIVFGAGPIGLLAAAVCKAYGAKRIVSVDIQQEKLDFAKSFAATHTFIPSRPSGDETGMAAAERNAKELIAQLGEDMVEADGADLVLECTGATPCVQMGIFCTKPKGRFVQVGMGASEIPIPIHRIGANEIEMTGSFRYGSGAYKTAIGLVAEKLIDVARIVTHRYTFDDAIKAFDATSKGVGEDGKAAIKIQICQGPAAGLQ</sequence>
<dbReference type="GO" id="GO:0008270">
    <property type="term" value="F:zinc ion binding"/>
    <property type="evidence" value="ECO:0007669"/>
    <property type="project" value="InterPro"/>
</dbReference>
<evidence type="ECO:0000256" key="3">
    <source>
        <dbReference type="ARBA" id="ARBA00022723"/>
    </source>
</evidence>
<dbReference type="PANTHER" id="PTHR43161">
    <property type="entry name" value="SORBITOL DEHYDROGENASE"/>
    <property type="match status" value="1"/>
</dbReference>
<dbReference type="STRING" id="58919.A0A316ZH96"/>
<dbReference type="SUPFAM" id="SSF51735">
    <property type="entry name" value="NAD(P)-binding Rossmann-fold domains"/>
    <property type="match status" value="1"/>
</dbReference>
<evidence type="ECO:0000256" key="7">
    <source>
        <dbReference type="RuleBase" id="RU361277"/>
    </source>
</evidence>
<dbReference type="RefSeq" id="XP_025600707.1">
    <property type="nucleotide sequence ID" value="XM_025740794.1"/>
</dbReference>
<dbReference type="InterPro" id="IPR013154">
    <property type="entry name" value="ADH-like_N"/>
</dbReference>
<evidence type="ECO:0000313" key="9">
    <source>
        <dbReference type="EMBL" id="PWO00429.1"/>
    </source>
</evidence>
<dbReference type="InterPro" id="IPR020843">
    <property type="entry name" value="ER"/>
</dbReference>
<dbReference type="PANTHER" id="PTHR43161:SF9">
    <property type="entry name" value="SORBITOL DEHYDROGENASE"/>
    <property type="match status" value="1"/>
</dbReference>
<keyword evidence="6" id="KW-0520">NAD</keyword>
<dbReference type="OrthoDB" id="2148442at2759"/>
<dbReference type="Pfam" id="PF08240">
    <property type="entry name" value="ADH_N"/>
    <property type="match status" value="1"/>
</dbReference>
<proteinExistence type="inferred from homology"/>
<feature type="domain" description="Enoyl reductase (ER)" evidence="8">
    <location>
        <begin position="34"/>
        <end position="385"/>
    </location>
</feature>
<dbReference type="Pfam" id="PF00107">
    <property type="entry name" value="ADH_zinc_N"/>
    <property type="match status" value="1"/>
</dbReference>
<reference evidence="9 10" key="1">
    <citation type="journal article" date="2018" name="Mol. Biol. Evol.">
        <title>Broad Genomic Sampling Reveals a Smut Pathogenic Ancestry of the Fungal Clade Ustilaginomycotina.</title>
        <authorList>
            <person name="Kijpornyongpan T."/>
            <person name="Mondo S.J."/>
            <person name="Barry K."/>
            <person name="Sandor L."/>
            <person name="Lee J."/>
            <person name="Lipzen A."/>
            <person name="Pangilinan J."/>
            <person name="LaButti K."/>
            <person name="Hainaut M."/>
            <person name="Henrissat B."/>
            <person name="Grigoriev I.V."/>
            <person name="Spatafora J.W."/>
            <person name="Aime M.C."/>
        </authorList>
    </citation>
    <scope>NUCLEOTIDE SEQUENCE [LARGE SCALE GENOMIC DNA]</scope>
    <source>
        <strain evidence="9 10">MCA 4186</strain>
    </source>
</reference>
<dbReference type="GO" id="GO:0003939">
    <property type="term" value="F:L-iditol 2-dehydrogenase (NAD+) activity"/>
    <property type="evidence" value="ECO:0007669"/>
    <property type="project" value="TreeGrafter"/>
</dbReference>
<evidence type="ECO:0000259" key="8">
    <source>
        <dbReference type="SMART" id="SM00829"/>
    </source>
</evidence>
<dbReference type="GeneID" id="37268338"/>
<name>A0A316ZH96_9BASI</name>
<dbReference type="PROSITE" id="PS00059">
    <property type="entry name" value="ADH_ZINC"/>
    <property type="match status" value="1"/>
</dbReference>
<dbReference type="SMART" id="SM00829">
    <property type="entry name" value="PKS_ER"/>
    <property type="match status" value="1"/>
</dbReference>
<dbReference type="AlphaFoldDB" id="A0A316ZH96"/>
<dbReference type="InterPro" id="IPR013149">
    <property type="entry name" value="ADH-like_C"/>
</dbReference>
<keyword evidence="4 7" id="KW-0862">Zinc</keyword>
<dbReference type="Gene3D" id="3.40.50.720">
    <property type="entry name" value="NAD(P)-binding Rossmann-like Domain"/>
    <property type="match status" value="1"/>
</dbReference>
<comment type="cofactor">
    <cofactor evidence="1 7">
        <name>Zn(2+)</name>
        <dbReference type="ChEBI" id="CHEBI:29105"/>
    </cofactor>
</comment>
<dbReference type="InterPro" id="IPR011032">
    <property type="entry name" value="GroES-like_sf"/>
</dbReference>
<evidence type="ECO:0000256" key="1">
    <source>
        <dbReference type="ARBA" id="ARBA00001947"/>
    </source>
</evidence>
<dbReference type="InterPro" id="IPR036291">
    <property type="entry name" value="NAD(P)-bd_dom_sf"/>
</dbReference>
<evidence type="ECO:0000256" key="6">
    <source>
        <dbReference type="ARBA" id="ARBA00023027"/>
    </source>
</evidence>
<dbReference type="Proteomes" id="UP000245946">
    <property type="component" value="Unassembled WGS sequence"/>
</dbReference>
<evidence type="ECO:0000256" key="4">
    <source>
        <dbReference type="ARBA" id="ARBA00022833"/>
    </source>
</evidence>
<comment type="similarity">
    <text evidence="2 7">Belongs to the zinc-containing alcohol dehydrogenase family.</text>
</comment>
<dbReference type="InterPro" id="IPR002328">
    <property type="entry name" value="ADH_Zn_CS"/>
</dbReference>
<keyword evidence="3 7" id="KW-0479">Metal-binding</keyword>
<dbReference type="SUPFAM" id="SSF50129">
    <property type="entry name" value="GroES-like"/>
    <property type="match status" value="1"/>
</dbReference>
<dbReference type="EMBL" id="KZ819285">
    <property type="protein sequence ID" value="PWO00429.1"/>
    <property type="molecule type" value="Genomic_DNA"/>
</dbReference>
<dbReference type="InterPro" id="IPR045306">
    <property type="entry name" value="SDH-like"/>
</dbReference>
<accession>A0A316ZH96</accession>